<accession>A0AA39EXJ4</accession>
<feature type="region of interest" description="Disordered" evidence="1">
    <location>
        <begin position="17"/>
        <end position="44"/>
    </location>
</feature>
<evidence type="ECO:0000313" key="3">
    <source>
        <dbReference type="Proteomes" id="UP001168990"/>
    </source>
</evidence>
<reference evidence="2" key="1">
    <citation type="journal article" date="2023" name="bioRxiv">
        <title>Scaffold-level genome assemblies of two parasitoid biocontrol wasps reveal the parthenogenesis mechanism and an associated novel virus.</title>
        <authorList>
            <person name="Inwood S."/>
            <person name="Skelly J."/>
            <person name="Guhlin J."/>
            <person name="Harrop T."/>
            <person name="Goldson S."/>
            <person name="Dearden P."/>
        </authorList>
    </citation>
    <scope>NUCLEOTIDE SEQUENCE</scope>
    <source>
        <strain evidence="2">Irish</strain>
        <tissue evidence="2">Whole body</tissue>
    </source>
</reference>
<evidence type="ECO:0000256" key="1">
    <source>
        <dbReference type="SAM" id="MobiDB-lite"/>
    </source>
</evidence>
<proteinExistence type="predicted"/>
<gene>
    <name evidence="2" type="ORF">PV328_012077</name>
</gene>
<dbReference type="AlphaFoldDB" id="A0AA39EXJ4"/>
<sequence length="127" mass="14649">MRSLHVTKYRESGVIEKRRRISGSSSDKSNPPSPSLRLPEGYTSQEEEIPDAIVWLKSSSEPWSTVLRKWTETARIRSNLSKELSIFQYFVEYPALKKSTGYISLEKDFDELYGGTCTEIFESFRIS</sequence>
<organism evidence="2 3">
    <name type="scientific">Microctonus aethiopoides</name>
    <dbReference type="NCBI Taxonomy" id="144406"/>
    <lineage>
        <taxon>Eukaryota</taxon>
        <taxon>Metazoa</taxon>
        <taxon>Ecdysozoa</taxon>
        <taxon>Arthropoda</taxon>
        <taxon>Hexapoda</taxon>
        <taxon>Insecta</taxon>
        <taxon>Pterygota</taxon>
        <taxon>Neoptera</taxon>
        <taxon>Endopterygota</taxon>
        <taxon>Hymenoptera</taxon>
        <taxon>Apocrita</taxon>
        <taxon>Ichneumonoidea</taxon>
        <taxon>Braconidae</taxon>
        <taxon>Euphorinae</taxon>
        <taxon>Microctonus</taxon>
    </lineage>
</organism>
<protein>
    <submittedName>
        <fullName evidence="2">Uncharacterized protein</fullName>
    </submittedName>
</protein>
<dbReference type="Proteomes" id="UP001168990">
    <property type="component" value="Unassembled WGS sequence"/>
</dbReference>
<evidence type="ECO:0000313" key="2">
    <source>
        <dbReference type="EMBL" id="KAK0156961.1"/>
    </source>
</evidence>
<name>A0AA39EXJ4_9HYME</name>
<keyword evidence="3" id="KW-1185">Reference proteome</keyword>
<dbReference type="EMBL" id="JAQQBS010001858">
    <property type="protein sequence ID" value="KAK0156961.1"/>
    <property type="molecule type" value="Genomic_DNA"/>
</dbReference>
<comment type="caution">
    <text evidence="2">The sequence shown here is derived from an EMBL/GenBank/DDBJ whole genome shotgun (WGS) entry which is preliminary data.</text>
</comment>
<reference evidence="2" key="2">
    <citation type="submission" date="2023-03" db="EMBL/GenBank/DDBJ databases">
        <authorList>
            <person name="Inwood S.N."/>
            <person name="Skelly J.G."/>
            <person name="Guhlin J."/>
            <person name="Harrop T.W.R."/>
            <person name="Goldson S.G."/>
            <person name="Dearden P.K."/>
        </authorList>
    </citation>
    <scope>NUCLEOTIDE SEQUENCE</scope>
    <source>
        <strain evidence="2">Irish</strain>
        <tissue evidence="2">Whole body</tissue>
    </source>
</reference>